<gene>
    <name evidence="2" type="ORF">ACJ73_06745</name>
</gene>
<proteinExistence type="predicted"/>
<keyword evidence="3" id="KW-1185">Reference proteome</keyword>
<dbReference type="AlphaFoldDB" id="A0A1J9Q1D4"/>
<feature type="region of interest" description="Disordered" evidence="1">
    <location>
        <begin position="29"/>
        <end position="53"/>
    </location>
</feature>
<sequence>DNSIIIHSNEQSNNSITDYKNIHKFLPITPTPTLKSSPSALPDRPRTRSPKRVLVSSHLHPESLRKRVTYPESSNVFLGRGSLGMQEDGRLSVVMSCVKHSPEQRLNIWQKHCQNLECTQQRMNSSVVMDSFLDLGLRMEGNMFGLIGMLPGSWRKVFRLLRETLSVDLESEEGPRRLPDIVHSELIMKA</sequence>
<name>A0A1J9Q1D4_9EURO</name>
<dbReference type="OrthoDB" id="10265226at2759"/>
<protein>
    <submittedName>
        <fullName evidence="2">Uncharacterized protein</fullName>
    </submittedName>
</protein>
<evidence type="ECO:0000313" key="3">
    <source>
        <dbReference type="Proteomes" id="UP000242791"/>
    </source>
</evidence>
<dbReference type="EMBL" id="LGTZ01001238">
    <property type="protein sequence ID" value="OJD21914.1"/>
    <property type="molecule type" value="Genomic_DNA"/>
</dbReference>
<accession>A0A1J9Q1D4</accession>
<reference evidence="2 3" key="1">
    <citation type="submission" date="2015-08" db="EMBL/GenBank/DDBJ databases">
        <title>Emmonsia species relationships and genome sequence.</title>
        <authorList>
            <person name="Cuomo C.A."/>
            <person name="Schwartz I.S."/>
            <person name="Kenyon C."/>
            <person name="De Hoog G.S."/>
            <person name="Govender N.P."/>
            <person name="Botha A."/>
            <person name="Moreno L."/>
            <person name="De Vries M."/>
            <person name="Munoz J.F."/>
            <person name="Stielow J.B."/>
        </authorList>
    </citation>
    <scope>NUCLEOTIDE SEQUENCE [LARGE SCALE GENOMIC DNA]</scope>
    <source>
        <strain evidence="2 3">EI222</strain>
    </source>
</reference>
<dbReference type="VEuPathDB" id="FungiDB:ACJ73_06745"/>
<dbReference type="Proteomes" id="UP000242791">
    <property type="component" value="Unassembled WGS sequence"/>
</dbReference>
<organism evidence="2 3">
    <name type="scientific">Blastomyces percursus</name>
    <dbReference type="NCBI Taxonomy" id="1658174"/>
    <lineage>
        <taxon>Eukaryota</taxon>
        <taxon>Fungi</taxon>
        <taxon>Dikarya</taxon>
        <taxon>Ascomycota</taxon>
        <taxon>Pezizomycotina</taxon>
        <taxon>Eurotiomycetes</taxon>
        <taxon>Eurotiomycetidae</taxon>
        <taxon>Onygenales</taxon>
        <taxon>Ajellomycetaceae</taxon>
        <taxon>Blastomyces</taxon>
    </lineage>
</organism>
<evidence type="ECO:0000313" key="2">
    <source>
        <dbReference type="EMBL" id="OJD21914.1"/>
    </source>
</evidence>
<comment type="caution">
    <text evidence="2">The sequence shown here is derived from an EMBL/GenBank/DDBJ whole genome shotgun (WGS) entry which is preliminary data.</text>
</comment>
<feature type="non-terminal residue" evidence="2">
    <location>
        <position position="1"/>
    </location>
</feature>
<evidence type="ECO:0000256" key="1">
    <source>
        <dbReference type="SAM" id="MobiDB-lite"/>
    </source>
</evidence>